<evidence type="ECO:0000313" key="4">
    <source>
        <dbReference type="Proteomes" id="UP000234752"/>
    </source>
</evidence>
<proteinExistence type="inferred from homology"/>
<keyword evidence="2" id="KW-1277">Toxin-antitoxin system</keyword>
<dbReference type="Gene3D" id="3.30.2310.20">
    <property type="entry name" value="RelE-like"/>
    <property type="match status" value="1"/>
</dbReference>
<dbReference type="KEGG" id="ncb:C0V82_09490"/>
<dbReference type="RefSeq" id="WP_102112130.1">
    <property type="nucleotide sequence ID" value="NZ_BMGN01000002.1"/>
</dbReference>
<evidence type="ECO:0000313" key="3">
    <source>
        <dbReference type="EMBL" id="AUN30444.1"/>
    </source>
</evidence>
<organism evidence="3 4">
    <name type="scientific">Niveispirillum cyanobacteriorum</name>
    <dbReference type="NCBI Taxonomy" id="1612173"/>
    <lineage>
        <taxon>Bacteria</taxon>
        <taxon>Pseudomonadati</taxon>
        <taxon>Pseudomonadota</taxon>
        <taxon>Alphaproteobacteria</taxon>
        <taxon>Rhodospirillales</taxon>
        <taxon>Azospirillaceae</taxon>
        <taxon>Niveispirillum</taxon>
    </lineage>
</organism>
<name>A0A2K9NBF1_9PROT</name>
<gene>
    <name evidence="3" type="ORF">C0V82_09490</name>
</gene>
<sequence length="95" mass="11069">MVRVLVLPQARAEMDAARRWYDQQVEGLGTLFLTEVDKLILRLAENPRAFPLSHAGLRRALLRRFPYALFFRIEPDAVYILACAHNHRDPATWPR</sequence>
<evidence type="ECO:0000256" key="2">
    <source>
        <dbReference type="ARBA" id="ARBA00022649"/>
    </source>
</evidence>
<evidence type="ECO:0000256" key="1">
    <source>
        <dbReference type="ARBA" id="ARBA00006226"/>
    </source>
</evidence>
<dbReference type="AlphaFoldDB" id="A0A2K9NBF1"/>
<dbReference type="Proteomes" id="UP000234752">
    <property type="component" value="Chromosome eg_1"/>
</dbReference>
<dbReference type="PANTHER" id="PTHR33755">
    <property type="entry name" value="TOXIN PARE1-RELATED"/>
    <property type="match status" value="1"/>
</dbReference>
<dbReference type="OrthoDB" id="9809155at2"/>
<reference evidence="3 4" key="1">
    <citation type="submission" date="2017-12" db="EMBL/GenBank/DDBJ databases">
        <title>Genomes of bacteria within cyanobacterial aggregates.</title>
        <authorList>
            <person name="Cai H."/>
        </authorList>
    </citation>
    <scope>NUCLEOTIDE SEQUENCE [LARGE SCALE GENOMIC DNA]</scope>
    <source>
        <strain evidence="3 4">TH16</strain>
    </source>
</reference>
<dbReference type="InterPro" id="IPR007712">
    <property type="entry name" value="RelE/ParE_toxin"/>
</dbReference>
<keyword evidence="4" id="KW-1185">Reference proteome</keyword>
<protein>
    <submittedName>
        <fullName evidence="3">Type II toxin-antitoxin system RelE/ParE family toxin</fullName>
    </submittedName>
</protein>
<dbReference type="Pfam" id="PF05016">
    <property type="entry name" value="ParE_toxin"/>
    <property type="match status" value="1"/>
</dbReference>
<dbReference type="EMBL" id="CP025611">
    <property type="protein sequence ID" value="AUN30444.1"/>
    <property type="molecule type" value="Genomic_DNA"/>
</dbReference>
<dbReference type="InterPro" id="IPR035093">
    <property type="entry name" value="RelE/ParE_toxin_dom_sf"/>
</dbReference>
<accession>A0A2K9NBF1</accession>
<dbReference type="InterPro" id="IPR051803">
    <property type="entry name" value="TA_system_RelE-like_toxin"/>
</dbReference>
<comment type="similarity">
    <text evidence="1">Belongs to the RelE toxin family.</text>
</comment>
<dbReference type="PANTHER" id="PTHR33755:SF8">
    <property type="entry name" value="TOXIN PARE2"/>
    <property type="match status" value="1"/>
</dbReference>